<dbReference type="PANTHER" id="PTHR35795:SF1">
    <property type="entry name" value="BIS(5'-NUCLEOSYL)-TETRAPHOSPHATASE, SYMMETRICAL"/>
    <property type="match status" value="1"/>
</dbReference>
<dbReference type="GO" id="GO:0046872">
    <property type="term" value="F:metal ion binding"/>
    <property type="evidence" value="ECO:0007669"/>
    <property type="project" value="UniProtKB-KW"/>
</dbReference>
<dbReference type="Pfam" id="PF01966">
    <property type="entry name" value="HD"/>
    <property type="match status" value="1"/>
</dbReference>
<protein>
    <recommendedName>
        <fullName evidence="1">bis(5'-nucleosyl)-tetraphosphatase (symmetrical)</fullName>
        <ecNumber evidence="1">3.6.1.41</ecNumber>
    </recommendedName>
</protein>
<dbReference type="Gene3D" id="1.10.3210.10">
    <property type="entry name" value="Hypothetical protein af1432"/>
    <property type="match status" value="1"/>
</dbReference>
<feature type="domain" description="HD" evidence="7">
    <location>
        <begin position="31"/>
        <end position="145"/>
    </location>
</feature>
<dbReference type="Proteomes" id="UP000286773">
    <property type="component" value="Unassembled WGS sequence"/>
</dbReference>
<dbReference type="PROSITE" id="PS51831">
    <property type="entry name" value="HD"/>
    <property type="match status" value="1"/>
</dbReference>
<gene>
    <name evidence="8" type="ORF">CBF27_11235</name>
</gene>
<comment type="catalytic activity">
    <reaction evidence="6">
        <text>P(1),P(4)-bis(5'-adenosyl) tetraphosphate + H2O = 2 ADP + 2 H(+)</text>
        <dbReference type="Rhea" id="RHEA:24252"/>
        <dbReference type="ChEBI" id="CHEBI:15377"/>
        <dbReference type="ChEBI" id="CHEBI:15378"/>
        <dbReference type="ChEBI" id="CHEBI:58141"/>
        <dbReference type="ChEBI" id="CHEBI:456216"/>
        <dbReference type="EC" id="3.6.1.41"/>
    </reaction>
</comment>
<proteinExistence type="predicted"/>
<evidence type="ECO:0000256" key="2">
    <source>
        <dbReference type="ARBA" id="ARBA00022723"/>
    </source>
</evidence>
<evidence type="ECO:0000256" key="3">
    <source>
        <dbReference type="ARBA" id="ARBA00022741"/>
    </source>
</evidence>
<comment type="caution">
    <text evidence="8">The sequence shown here is derived from an EMBL/GenBank/DDBJ whole genome shotgun (WGS) entry which is preliminary data.</text>
</comment>
<dbReference type="SUPFAM" id="SSF109604">
    <property type="entry name" value="HD-domain/PDEase-like"/>
    <property type="match status" value="1"/>
</dbReference>
<reference evidence="8 9" key="1">
    <citation type="submission" date="2017-05" db="EMBL/GenBank/DDBJ databases">
        <title>Vagococcus spp. assemblies.</title>
        <authorList>
            <person name="Gulvik C.A."/>
        </authorList>
    </citation>
    <scope>NUCLEOTIDE SEQUENCE [LARGE SCALE GENOMIC DNA]</scope>
    <source>
        <strain evidence="8 9">LMG 24798</strain>
    </source>
</reference>
<dbReference type="InterPro" id="IPR051094">
    <property type="entry name" value="Diverse_Catalytic_Enzymes"/>
</dbReference>
<dbReference type="EMBL" id="NGKC01000014">
    <property type="protein sequence ID" value="RSU10091.1"/>
    <property type="molecule type" value="Genomic_DNA"/>
</dbReference>
<dbReference type="EC" id="3.6.1.41" evidence="1"/>
<evidence type="ECO:0000256" key="5">
    <source>
        <dbReference type="ARBA" id="ARBA00023004"/>
    </source>
</evidence>
<dbReference type="GO" id="GO:0000166">
    <property type="term" value="F:nucleotide binding"/>
    <property type="evidence" value="ECO:0007669"/>
    <property type="project" value="UniProtKB-KW"/>
</dbReference>
<dbReference type="OrthoDB" id="9782134at2"/>
<dbReference type="InterPro" id="IPR006674">
    <property type="entry name" value="HD_domain"/>
</dbReference>
<sequence>MSSGLVYTQQLIPYTREQLIEKVRRQMKEKRFKHVLRVEATALALAEQYNGDLEKTSIAALTHDYAKERPDDEMAALVAQGVFEPELLAYGNPIWHAELGAYLAEQELGLKDETILQAIRLHTIGSAEMTLLDKLIYVADYIEPGRKFPGVDRARQLARENLDAAVRYESKHTLLHLVQTNAKIYPKAIETYNQWVAT</sequence>
<evidence type="ECO:0000256" key="1">
    <source>
        <dbReference type="ARBA" id="ARBA00012506"/>
    </source>
</evidence>
<accession>A0A430APP1</accession>
<dbReference type="CDD" id="cd00077">
    <property type="entry name" value="HDc"/>
    <property type="match status" value="1"/>
</dbReference>
<evidence type="ECO:0000256" key="6">
    <source>
        <dbReference type="ARBA" id="ARBA00049417"/>
    </source>
</evidence>
<dbReference type="RefSeq" id="WP_126814409.1">
    <property type="nucleotide sequence ID" value="NZ_NGKC01000014.1"/>
</dbReference>
<evidence type="ECO:0000259" key="7">
    <source>
        <dbReference type="PROSITE" id="PS51831"/>
    </source>
</evidence>
<keyword evidence="5" id="KW-0408">Iron</keyword>
<dbReference type="GO" id="GO:0008803">
    <property type="term" value="F:bis(5'-nucleosyl)-tetraphosphatase (symmetrical) activity"/>
    <property type="evidence" value="ECO:0007669"/>
    <property type="project" value="UniProtKB-EC"/>
</dbReference>
<organism evidence="8 9">
    <name type="scientific">Vagococcus acidifermentans</name>
    <dbReference type="NCBI Taxonomy" id="564710"/>
    <lineage>
        <taxon>Bacteria</taxon>
        <taxon>Bacillati</taxon>
        <taxon>Bacillota</taxon>
        <taxon>Bacilli</taxon>
        <taxon>Lactobacillales</taxon>
        <taxon>Enterococcaceae</taxon>
        <taxon>Vagococcus</taxon>
    </lineage>
</organism>
<dbReference type="SMART" id="SM00471">
    <property type="entry name" value="HDc"/>
    <property type="match status" value="1"/>
</dbReference>
<keyword evidence="9" id="KW-1185">Reference proteome</keyword>
<keyword evidence="4" id="KW-0378">Hydrolase</keyword>
<dbReference type="NCBIfam" id="TIGR00488">
    <property type="entry name" value="bis(5'-nucleosyl)-tetraphosphatase (symmetrical) YqeK"/>
    <property type="match status" value="1"/>
</dbReference>
<dbReference type="PANTHER" id="PTHR35795">
    <property type="entry name" value="SLR1885 PROTEIN"/>
    <property type="match status" value="1"/>
</dbReference>
<dbReference type="InterPro" id="IPR003607">
    <property type="entry name" value="HD/PDEase_dom"/>
</dbReference>
<evidence type="ECO:0000313" key="9">
    <source>
        <dbReference type="Proteomes" id="UP000286773"/>
    </source>
</evidence>
<dbReference type="InterPro" id="IPR005249">
    <property type="entry name" value="YqeK"/>
</dbReference>
<dbReference type="AlphaFoldDB" id="A0A430APP1"/>
<keyword evidence="3" id="KW-0547">Nucleotide-binding</keyword>
<evidence type="ECO:0000313" key="8">
    <source>
        <dbReference type="EMBL" id="RSU10091.1"/>
    </source>
</evidence>
<keyword evidence="2" id="KW-0479">Metal-binding</keyword>
<name>A0A430APP1_9ENTE</name>
<evidence type="ECO:0000256" key="4">
    <source>
        <dbReference type="ARBA" id="ARBA00022801"/>
    </source>
</evidence>